<dbReference type="EMBL" id="CAAALY010004781">
    <property type="protein sequence ID" value="VEL08804.1"/>
    <property type="molecule type" value="Genomic_DNA"/>
</dbReference>
<protein>
    <submittedName>
        <fullName evidence="1">Uncharacterized protein</fullName>
    </submittedName>
</protein>
<comment type="caution">
    <text evidence="1">The sequence shown here is derived from an EMBL/GenBank/DDBJ whole genome shotgun (WGS) entry which is preliminary data.</text>
</comment>
<reference evidence="1" key="1">
    <citation type="submission" date="2018-11" db="EMBL/GenBank/DDBJ databases">
        <authorList>
            <consortium name="Pathogen Informatics"/>
        </authorList>
    </citation>
    <scope>NUCLEOTIDE SEQUENCE</scope>
</reference>
<keyword evidence="2" id="KW-1185">Reference proteome</keyword>
<accession>A0A3S5CHI5</accession>
<dbReference type="AlphaFoldDB" id="A0A3S5CHI5"/>
<dbReference type="Proteomes" id="UP000784294">
    <property type="component" value="Unassembled WGS sequence"/>
</dbReference>
<proteinExistence type="predicted"/>
<sequence length="140" mass="15646">MICYVDNIIIMLNNALASQLDWALIEEMIVKAANRGDPLAKTIARLELTANQAVVRLRNPFEEAKNIEGSELSGQLNKRIGENKKINRRKQAKGLRIEEEQETPANLLGEVEVTIDLSQNAAHNANRLVNVALNDFKNLT</sequence>
<name>A0A3S5CHI5_9PLAT</name>
<evidence type="ECO:0000313" key="2">
    <source>
        <dbReference type="Proteomes" id="UP000784294"/>
    </source>
</evidence>
<organism evidence="1 2">
    <name type="scientific">Protopolystoma xenopodis</name>
    <dbReference type="NCBI Taxonomy" id="117903"/>
    <lineage>
        <taxon>Eukaryota</taxon>
        <taxon>Metazoa</taxon>
        <taxon>Spiralia</taxon>
        <taxon>Lophotrochozoa</taxon>
        <taxon>Platyhelminthes</taxon>
        <taxon>Monogenea</taxon>
        <taxon>Polyopisthocotylea</taxon>
        <taxon>Polystomatidea</taxon>
        <taxon>Polystomatidae</taxon>
        <taxon>Protopolystoma</taxon>
    </lineage>
</organism>
<dbReference type="OrthoDB" id="207084at2759"/>
<gene>
    <name evidence="1" type="ORF">PXEA_LOCUS2244</name>
</gene>
<evidence type="ECO:0000313" key="1">
    <source>
        <dbReference type="EMBL" id="VEL08804.1"/>
    </source>
</evidence>